<dbReference type="RefSeq" id="WP_129609583.1">
    <property type="nucleotide sequence ID" value="NZ_UWOC01000154.1"/>
</dbReference>
<dbReference type="Proteomes" id="UP000289200">
    <property type="component" value="Unassembled WGS sequence"/>
</dbReference>
<protein>
    <submittedName>
        <fullName evidence="1">Uncharacterized protein</fullName>
    </submittedName>
</protein>
<evidence type="ECO:0000313" key="2">
    <source>
        <dbReference type="Proteomes" id="UP000289200"/>
    </source>
</evidence>
<dbReference type="EMBL" id="UWOC01000154">
    <property type="protein sequence ID" value="VCU09775.1"/>
    <property type="molecule type" value="Genomic_DNA"/>
</dbReference>
<organism evidence="1 2">
    <name type="scientific">Rhodoplanes serenus</name>
    <dbReference type="NCBI Taxonomy" id="200615"/>
    <lineage>
        <taxon>Bacteria</taxon>
        <taxon>Pseudomonadati</taxon>
        <taxon>Pseudomonadota</taxon>
        <taxon>Alphaproteobacteria</taxon>
        <taxon>Hyphomicrobiales</taxon>
        <taxon>Nitrobacteraceae</taxon>
        <taxon>Rhodoplanes</taxon>
    </lineage>
</organism>
<accession>A0A447CWQ4</accession>
<sequence length="121" mass="12922">MIGLDWMLLALVASFVAAAGGASLLGRPRAAAGSSRRPEADHQGLWSIAEAAWVGGRRPALGRPAVTSGRPEAERLPAVRAAMLQAHRTNDAGAPTSHTIARDDGRRTARLLRARRLVDRW</sequence>
<proteinExistence type="predicted"/>
<dbReference type="AlphaFoldDB" id="A0A447CWQ4"/>
<gene>
    <name evidence="1" type="ORF">RHODGE_RHODGE_02945</name>
</gene>
<reference evidence="2" key="1">
    <citation type="submission" date="2018-10" db="EMBL/GenBank/DDBJ databases">
        <authorList>
            <person name="Peiro R."/>
            <person name="Begona"/>
            <person name="Cbmso G."/>
            <person name="Lopez M."/>
            <person name="Gonzalez S."/>
            <person name="Sacristan E."/>
            <person name="Castillo E."/>
        </authorList>
    </citation>
    <scope>NUCLEOTIDE SEQUENCE [LARGE SCALE GENOMIC DNA]</scope>
</reference>
<name>A0A447CWQ4_9BRAD</name>
<keyword evidence="2" id="KW-1185">Reference proteome</keyword>
<comment type="caution">
    <text evidence="1">The sequence shown here is derived from an EMBL/GenBank/DDBJ whole genome shotgun (WGS) entry which is preliminary data.</text>
</comment>
<evidence type="ECO:0000313" key="1">
    <source>
        <dbReference type="EMBL" id="VCU09775.1"/>
    </source>
</evidence>